<dbReference type="AlphaFoldDB" id="A0AAE3ZFG2"/>
<reference evidence="2" key="1">
    <citation type="submission" date="2023-07" db="EMBL/GenBank/DDBJ databases">
        <title>Sequencing the genomes of 1000 actinobacteria strains.</title>
        <authorList>
            <person name="Klenk H.-P."/>
        </authorList>
    </citation>
    <scope>NUCLEOTIDE SEQUENCE</scope>
    <source>
        <strain evidence="2">DSM 45977</strain>
    </source>
</reference>
<keyword evidence="1" id="KW-1133">Transmembrane helix</keyword>
<dbReference type="EMBL" id="JAVDXW010000001">
    <property type="protein sequence ID" value="MDR7302896.1"/>
    <property type="molecule type" value="Genomic_DNA"/>
</dbReference>
<evidence type="ECO:0000313" key="2">
    <source>
        <dbReference type="EMBL" id="MDR7302896.1"/>
    </source>
</evidence>
<organism evidence="2 3">
    <name type="scientific">Haloactinomyces albus</name>
    <dbReference type="NCBI Taxonomy" id="1352928"/>
    <lineage>
        <taxon>Bacteria</taxon>
        <taxon>Bacillati</taxon>
        <taxon>Actinomycetota</taxon>
        <taxon>Actinomycetes</taxon>
        <taxon>Actinopolysporales</taxon>
        <taxon>Actinopolysporaceae</taxon>
        <taxon>Haloactinomyces</taxon>
    </lineage>
</organism>
<evidence type="ECO:0000256" key="1">
    <source>
        <dbReference type="SAM" id="Phobius"/>
    </source>
</evidence>
<name>A0AAE3ZFG2_9ACTN</name>
<sequence>MMLILLVLGMVGMGAVAVSWWPLPSVLGDGGAAAELRPATATVLESASCAASTKGDLVEVRIGGQRMRVRYDGCGHRPGQRLSVRVPVAASGGVVDRPFVARPAAPAEAGGAEVSSLRERLSWVLLTLAGVAGSGYALLLRWMRAESLDRS</sequence>
<gene>
    <name evidence="2" type="ORF">JOF55_003077</name>
</gene>
<protein>
    <submittedName>
        <fullName evidence="2">Uncharacterized protein</fullName>
    </submittedName>
</protein>
<keyword evidence="1" id="KW-0812">Transmembrane</keyword>
<evidence type="ECO:0000313" key="3">
    <source>
        <dbReference type="Proteomes" id="UP001180845"/>
    </source>
</evidence>
<proteinExistence type="predicted"/>
<keyword evidence="1" id="KW-0472">Membrane</keyword>
<comment type="caution">
    <text evidence="2">The sequence shown here is derived from an EMBL/GenBank/DDBJ whole genome shotgun (WGS) entry which is preliminary data.</text>
</comment>
<keyword evidence="3" id="KW-1185">Reference proteome</keyword>
<feature type="transmembrane region" description="Helical" evidence="1">
    <location>
        <begin position="121"/>
        <end position="140"/>
    </location>
</feature>
<dbReference type="Proteomes" id="UP001180845">
    <property type="component" value="Unassembled WGS sequence"/>
</dbReference>
<accession>A0AAE3ZFG2</accession>